<evidence type="ECO:0000313" key="4">
    <source>
        <dbReference type="Proteomes" id="UP001208570"/>
    </source>
</evidence>
<feature type="region of interest" description="Disordered" evidence="2">
    <location>
        <begin position="941"/>
        <end position="961"/>
    </location>
</feature>
<dbReference type="Proteomes" id="UP001208570">
    <property type="component" value="Unassembled WGS sequence"/>
</dbReference>
<proteinExistence type="predicted"/>
<feature type="coiled-coil region" evidence="1">
    <location>
        <begin position="41"/>
        <end position="89"/>
    </location>
</feature>
<feature type="compositionally biased region" description="Polar residues" evidence="2">
    <location>
        <begin position="949"/>
        <end position="961"/>
    </location>
</feature>
<evidence type="ECO:0000313" key="3">
    <source>
        <dbReference type="EMBL" id="KAK2162753.1"/>
    </source>
</evidence>
<protein>
    <submittedName>
        <fullName evidence="3">Uncharacterized protein</fullName>
    </submittedName>
</protein>
<reference evidence="3" key="1">
    <citation type="journal article" date="2023" name="Mol. Biol. Evol.">
        <title>Third-Generation Sequencing Reveals the Adaptive Role of the Epigenome in Three Deep-Sea Polychaetes.</title>
        <authorList>
            <person name="Perez M."/>
            <person name="Aroh O."/>
            <person name="Sun Y."/>
            <person name="Lan Y."/>
            <person name="Juniper S.K."/>
            <person name="Young C.R."/>
            <person name="Angers B."/>
            <person name="Qian P.Y."/>
        </authorList>
    </citation>
    <scope>NUCLEOTIDE SEQUENCE</scope>
    <source>
        <strain evidence="3">P08H-3</strain>
    </source>
</reference>
<feature type="compositionally biased region" description="Polar residues" evidence="2">
    <location>
        <begin position="257"/>
        <end position="268"/>
    </location>
</feature>
<name>A0AAD9K0B7_9ANNE</name>
<dbReference type="AlphaFoldDB" id="A0AAD9K0B7"/>
<gene>
    <name evidence="3" type="ORF">LSH36_92g03052</name>
</gene>
<dbReference type="GO" id="GO:0030496">
    <property type="term" value="C:midbody"/>
    <property type="evidence" value="ECO:0007669"/>
    <property type="project" value="TreeGrafter"/>
</dbReference>
<accession>A0AAD9K0B7</accession>
<evidence type="ECO:0000256" key="2">
    <source>
        <dbReference type="SAM" id="MobiDB-lite"/>
    </source>
</evidence>
<feature type="region of interest" description="Disordered" evidence="2">
    <location>
        <begin position="707"/>
        <end position="731"/>
    </location>
</feature>
<keyword evidence="4" id="KW-1185">Reference proteome</keyword>
<feature type="compositionally biased region" description="Polar residues" evidence="2">
    <location>
        <begin position="1024"/>
        <end position="1039"/>
    </location>
</feature>
<evidence type="ECO:0000256" key="1">
    <source>
        <dbReference type="SAM" id="Coils"/>
    </source>
</evidence>
<dbReference type="GO" id="GO:0007052">
    <property type="term" value="P:mitotic spindle organization"/>
    <property type="evidence" value="ECO:0007669"/>
    <property type="project" value="InterPro"/>
</dbReference>
<feature type="region of interest" description="Disordered" evidence="2">
    <location>
        <begin position="608"/>
        <end position="640"/>
    </location>
</feature>
<dbReference type="GO" id="GO:0005813">
    <property type="term" value="C:centrosome"/>
    <property type="evidence" value="ECO:0007669"/>
    <property type="project" value="InterPro"/>
</dbReference>
<dbReference type="GO" id="GO:0031122">
    <property type="term" value="P:cytoplasmic microtubule organization"/>
    <property type="evidence" value="ECO:0007669"/>
    <property type="project" value="InterPro"/>
</dbReference>
<dbReference type="InterPro" id="IPR028257">
    <property type="entry name" value="CEP126"/>
</dbReference>
<dbReference type="GO" id="GO:1905515">
    <property type="term" value="P:non-motile cilium assembly"/>
    <property type="evidence" value="ECO:0007669"/>
    <property type="project" value="InterPro"/>
</dbReference>
<dbReference type="PANTHER" id="PTHR31191">
    <property type="entry name" value="CENTROSOMAL PROTEIN CEP126"/>
    <property type="match status" value="1"/>
</dbReference>
<sequence length="1065" mass="117123">MNPGSYALRFHGVDKKYLEELGDAHFEERSDLLARSRRLSADTAKRRKNLALKRKLEAQKEEKRRQEILQKRREQIREATEKYQRGNKNYSAKDYELLDRYKTPTLEEALSAVRGRAGSANRTSYRSYSATMATGGVAQVRVSSAGSVQSTRSMINNGTSRPHAAHYNYTGSKGVVPDRTQTQLHDNSLRNLNNSRSLFEQQLHHHQQLLVEQQKQSLHQFNAAIQKEMDCDPKLQGVEQMEDMDVRPDSPDSVDSLETSNNQDPQDVQSATANITAMVMMNDGTNHHNHSIQTSQNGVATNVYNQKVGQNLAVINSSYVLHGVGSSHSPVAVVQPQVKQPSVQPVVEEKPVDKQASCQNETKLTEPLNAIDTKINGRTNGLYYQNAVIGHATELQPQNLNAAVKENVPVYHDAGHEFGMTAKTKAWVSPSPVAEQEVGVFRKNPEPYPDPSTKPQEVCLHEIAPYANEVSNSNTNTIPVQQKAVPLAVSIATPVQQKAVPLTVSSMGPVQQKAVPLGVSSMGPAQQKTPVQQRPAPSSTINTLSYFTAPQQNAAGARPLPVTSVTISTVGSNTRQASSIITTNPLTGPAMDMLKQYSQFPMYRVANGQEAEEQNSQISDASTLTSGSDVAEESQPEPEVRRVRGILKKVSSYGPPLPNQNAVNIGRGHILKRSMSAHTGLRDSLEITKIKKEHTVKSVRFADVVYTDDSDSENSQPENKPNAMYGKPPPASLQNTCVVKNPSRIPRASSAGTERRKPFLRPHPPSHPPTGRAVVCRNNQKKSPDVSERFTANIVNRKTNVTSTPVDVHNDNTTTSNVNTELSKSQAVHDVNGLQLDRTPTDEEINCLWDTVRTCLSRQSNSSAVDSVHARNNATTVTQTPVVSHKHIDGNSLAPQFRVVTRVNSTYTNNYMGTTTVTNTQARKKVSMDVLNNFARRQSLLNQRNRQNAPKSATGTSQAPVSMTTHLIKPTEDTYQTANYRATSGPSLPQKTSDQPVNETQMYPVSFAPNPPPYHAGFKGHQPIASSSTTKRQATTNGTVPRHAYRSGSAPIQRSTNYAGPYRYR</sequence>
<feature type="compositionally biased region" description="Polar residues" evidence="2">
    <location>
        <begin position="614"/>
        <end position="628"/>
    </location>
</feature>
<comment type="caution">
    <text evidence="3">The sequence shown here is derived from an EMBL/GenBank/DDBJ whole genome shotgun (WGS) entry which is preliminary data.</text>
</comment>
<dbReference type="EMBL" id="JAODUP010000092">
    <property type="protein sequence ID" value="KAK2162753.1"/>
    <property type="molecule type" value="Genomic_DNA"/>
</dbReference>
<keyword evidence="1" id="KW-0175">Coiled coil</keyword>
<feature type="region of interest" description="Disordered" evidence="2">
    <location>
        <begin position="244"/>
        <end position="268"/>
    </location>
</feature>
<feature type="region of interest" description="Disordered" evidence="2">
    <location>
        <begin position="1023"/>
        <end position="1065"/>
    </location>
</feature>
<dbReference type="GO" id="GO:0097546">
    <property type="term" value="C:ciliary base"/>
    <property type="evidence" value="ECO:0007669"/>
    <property type="project" value="InterPro"/>
</dbReference>
<feature type="region of interest" description="Disordered" evidence="2">
    <location>
        <begin position="743"/>
        <end position="772"/>
    </location>
</feature>
<dbReference type="PANTHER" id="PTHR31191:SF4">
    <property type="entry name" value="CENTROSOMAL PROTEIN OF 126 KDA"/>
    <property type="match status" value="1"/>
</dbReference>
<organism evidence="3 4">
    <name type="scientific">Paralvinella palmiformis</name>
    <dbReference type="NCBI Taxonomy" id="53620"/>
    <lineage>
        <taxon>Eukaryota</taxon>
        <taxon>Metazoa</taxon>
        <taxon>Spiralia</taxon>
        <taxon>Lophotrochozoa</taxon>
        <taxon>Annelida</taxon>
        <taxon>Polychaeta</taxon>
        <taxon>Sedentaria</taxon>
        <taxon>Canalipalpata</taxon>
        <taxon>Terebellida</taxon>
        <taxon>Terebelliformia</taxon>
        <taxon>Alvinellidae</taxon>
        <taxon>Paralvinella</taxon>
    </lineage>
</organism>